<reference evidence="7" key="1">
    <citation type="submission" date="2019-08" db="EMBL/GenBank/DDBJ databases">
        <authorList>
            <person name="Kucharzyk K."/>
            <person name="Murdoch R.W."/>
            <person name="Higgins S."/>
            <person name="Loffler F."/>
        </authorList>
    </citation>
    <scope>NUCLEOTIDE SEQUENCE</scope>
</reference>
<keyword evidence="5" id="KW-0804">Transcription</keyword>
<keyword evidence="2" id="KW-0889">Transcription antitermination</keyword>
<accession>A0A645CNL1</accession>
<dbReference type="GO" id="GO:0006353">
    <property type="term" value="P:DNA-templated transcription termination"/>
    <property type="evidence" value="ECO:0007669"/>
    <property type="project" value="InterPro"/>
</dbReference>
<dbReference type="InterPro" id="IPR006027">
    <property type="entry name" value="NusB_RsmB_TIM44"/>
</dbReference>
<dbReference type="PANTHER" id="PTHR11078:SF3">
    <property type="entry name" value="ANTITERMINATION NUSB DOMAIN-CONTAINING PROTEIN"/>
    <property type="match status" value="1"/>
</dbReference>
<keyword evidence="4" id="KW-0805">Transcription regulation</keyword>
<dbReference type="NCBIfam" id="TIGR01951">
    <property type="entry name" value="nusB"/>
    <property type="match status" value="1"/>
</dbReference>
<evidence type="ECO:0000313" key="7">
    <source>
        <dbReference type="EMBL" id="MPM78498.1"/>
    </source>
</evidence>
<gene>
    <name evidence="7" type="primary">nusB_23</name>
    <name evidence="7" type="ORF">SDC9_125509</name>
</gene>
<dbReference type="GO" id="GO:0003723">
    <property type="term" value="F:RNA binding"/>
    <property type="evidence" value="ECO:0007669"/>
    <property type="project" value="UniProtKB-KW"/>
</dbReference>
<dbReference type="GO" id="GO:0005829">
    <property type="term" value="C:cytosol"/>
    <property type="evidence" value="ECO:0007669"/>
    <property type="project" value="TreeGrafter"/>
</dbReference>
<proteinExistence type="inferred from homology"/>
<dbReference type="InterPro" id="IPR011605">
    <property type="entry name" value="NusB_fam"/>
</dbReference>
<name>A0A645CNL1_9ZZZZ</name>
<dbReference type="PANTHER" id="PTHR11078">
    <property type="entry name" value="N UTILIZATION SUBSTANCE PROTEIN B-RELATED"/>
    <property type="match status" value="1"/>
</dbReference>
<keyword evidence="3" id="KW-0694">RNA-binding</keyword>
<dbReference type="AlphaFoldDB" id="A0A645CNL1"/>
<dbReference type="GO" id="GO:0031564">
    <property type="term" value="P:transcription antitermination"/>
    <property type="evidence" value="ECO:0007669"/>
    <property type="project" value="UniProtKB-KW"/>
</dbReference>
<dbReference type="Pfam" id="PF01029">
    <property type="entry name" value="NusB"/>
    <property type="match status" value="1"/>
</dbReference>
<dbReference type="SUPFAM" id="SSF48013">
    <property type="entry name" value="NusB-like"/>
    <property type="match status" value="1"/>
</dbReference>
<evidence type="ECO:0000256" key="1">
    <source>
        <dbReference type="ARBA" id="ARBA00005952"/>
    </source>
</evidence>
<evidence type="ECO:0000256" key="5">
    <source>
        <dbReference type="ARBA" id="ARBA00023163"/>
    </source>
</evidence>
<evidence type="ECO:0000256" key="3">
    <source>
        <dbReference type="ARBA" id="ARBA00022884"/>
    </source>
</evidence>
<dbReference type="Gene3D" id="1.10.940.10">
    <property type="entry name" value="NusB-like"/>
    <property type="match status" value="1"/>
</dbReference>
<feature type="domain" description="NusB/RsmB/TIM44" evidence="6">
    <location>
        <begin position="7"/>
        <end position="124"/>
    </location>
</feature>
<dbReference type="EMBL" id="VSSQ01028687">
    <property type="protein sequence ID" value="MPM78498.1"/>
    <property type="molecule type" value="Genomic_DNA"/>
</dbReference>
<comment type="similarity">
    <text evidence="1">Belongs to the NusB family.</text>
</comment>
<sequence length="124" mass="14589">MNRHQQRLKLMIAIYQFLLLHKDLADVADEIQTTDTTVNEYFYDVLEQIDKHEEQLITKIDACLIDWDYNRLGYIEQAILLLGSVEIIYLDYDRAVVIDEAIKLAKDYCDDETYKLINGVLDQV</sequence>
<comment type="caution">
    <text evidence="7">The sequence shown here is derived from an EMBL/GenBank/DDBJ whole genome shotgun (WGS) entry which is preliminary data.</text>
</comment>
<evidence type="ECO:0000259" key="6">
    <source>
        <dbReference type="Pfam" id="PF01029"/>
    </source>
</evidence>
<protein>
    <submittedName>
        <fullName evidence="7">Transcription antitermination protein NusB</fullName>
    </submittedName>
</protein>
<dbReference type="InterPro" id="IPR035926">
    <property type="entry name" value="NusB-like_sf"/>
</dbReference>
<evidence type="ECO:0000256" key="2">
    <source>
        <dbReference type="ARBA" id="ARBA00022814"/>
    </source>
</evidence>
<evidence type="ECO:0000256" key="4">
    <source>
        <dbReference type="ARBA" id="ARBA00023015"/>
    </source>
</evidence>
<organism evidence="7">
    <name type="scientific">bioreactor metagenome</name>
    <dbReference type="NCBI Taxonomy" id="1076179"/>
    <lineage>
        <taxon>unclassified sequences</taxon>
        <taxon>metagenomes</taxon>
        <taxon>ecological metagenomes</taxon>
    </lineage>
</organism>